<dbReference type="AlphaFoldDB" id="A0AAN8USB8"/>
<dbReference type="PANTHER" id="PTHR47724:SF1">
    <property type="entry name" value="PEPTIDYL-PROLYL CIS-TRANS ISOMERASE CYP26-2, CHLOROPLASTIC"/>
    <property type="match status" value="1"/>
</dbReference>
<keyword evidence="4" id="KW-1185">Reference proteome</keyword>
<evidence type="ECO:0000313" key="3">
    <source>
        <dbReference type="EMBL" id="KAK6921100.1"/>
    </source>
</evidence>
<evidence type="ECO:0000256" key="1">
    <source>
        <dbReference type="SAM" id="MobiDB-lite"/>
    </source>
</evidence>
<proteinExistence type="predicted"/>
<keyword evidence="3" id="KW-0413">Isomerase</keyword>
<protein>
    <submittedName>
        <fullName evidence="3">Cyclophilin-type peptidyl-prolyl cis-trans isomerase domain</fullName>
    </submittedName>
</protein>
<dbReference type="Gene3D" id="2.40.100.10">
    <property type="entry name" value="Cyclophilin-like"/>
    <property type="match status" value="1"/>
</dbReference>
<dbReference type="GO" id="GO:0003755">
    <property type="term" value="F:peptidyl-prolyl cis-trans isomerase activity"/>
    <property type="evidence" value="ECO:0007669"/>
    <property type="project" value="InterPro"/>
</dbReference>
<organism evidence="3 4">
    <name type="scientific">Dillenia turbinata</name>
    <dbReference type="NCBI Taxonomy" id="194707"/>
    <lineage>
        <taxon>Eukaryota</taxon>
        <taxon>Viridiplantae</taxon>
        <taxon>Streptophyta</taxon>
        <taxon>Embryophyta</taxon>
        <taxon>Tracheophyta</taxon>
        <taxon>Spermatophyta</taxon>
        <taxon>Magnoliopsida</taxon>
        <taxon>eudicotyledons</taxon>
        <taxon>Gunneridae</taxon>
        <taxon>Pentapetalae</taxon>
        <taxon>Dilleniales</taxon>
        <taxon>Dilleniaceae</taxon>
        <taxon>Dillenia</taxon>
    </lineage>
</organism>
<accession>A0AAN8USB8</accession>
<dbReference type="PROSITE" id="PS50072">
    <property type="entry name" value="CSA_PPIASE_2"/>
    <property type="match status" value="1"/>
</dbReference>
<sequence>MLQNPKVLKSTVQFYHSPKLTSPQIETIPTSSSPQSIKLQTLFSRRELAICGQTLFFGSLLLNPFQLPNAQAEEDPTTASESVQQEENKVESVAQEETVQRQEIKDESVRQEEIKDENIQQEIKIENVQQEETTRANSCTDKPYTKRAFIDVSIDGEPVGRIVIGLYGENVRFGANRFSNLVTGKAGISYRRKEFIKIMPNYVQHGGVRSYGVDAELAAKTGSNLAAETLLKEWEEKNKCPGTKNLAGAVSIIVRDPSKPPPKVKLVARNGKLEIDEEEVGKDPNGTEFAIVMKDSPELDHSNLVVGRVLEGIEGGQTNWRQKGCCGGKRLQPPVFKGVSYQLRLNRIKRGEFVVKDENAVVKLTEFAANQVLQCLLMLSRGKNVGAA</sequence>
<comment type="caution">
    <text evidence="3">The sequence shown here is derived from an EMBL/GenBank/DDBJ whole genome shotgun (WGS) entry which is preliminary data.</text>
</comment>
<dbReference type="SUPFAM" id="SSF50891">
    <property type="entry name" value="Cyclophilin-like"/>
    <property type="match status" value="1"/>
</dbReference>
<reference evidence="3 4" key="1">
    <citation type="submission" date="2023-12" db="EMBL/GenBank/DDBJ databases">
        <title>A high-quality genome assembly for Dillenia turbinata (Dilleniales).</title>
        <authorList>
            <person name="Chanderbali A."/>
        </authorList>
    </citation>
    <scope>NUCLEOTIDE SEQUENCE [LARGE SCALE GENOMIC DNA]</scope>
    <source>
        <strain evidence="3">LSX21</strain>
        <tissue evidence="3">Leaf</tissue>
    </source>
</reference>
<evidence type="ECO:0000313" key="4">
    <source>
        <dbReference type="Proteomes" id="UP001370490"/>
    </source>
</evidence>
<dbReference type="InterPro" id="IPR029000">
    <property type="entry name" value="Cyclophilin-like_dom_sf"/>
</dbReference>
<dbReference type="Pfam" id="PF00160">
    <property type="entry name" value="Pro_isomerase"/>
    <property type="match status" value="1"/>
</dbReference>
<dbReference type="Proteomes" id="UP001370490">
    <property type="component" value="Unassembled WGS sequence"/>
</dbReference>
<dbReference type="InterPro" id="IPR044185">
    <property type="entry name" value="CYP26-2-like"/>
</dbReference>
<feature type="domain" description="PPIase cyclophilin-type" evidence="2">
    <location>
        <begin position="149"/>
        <end position="314"/>
    </location>
</feature>
<gene>
    <name evidence="3" type="ORF">RJ641_014778</name>
</gene>
<evidence type="ECO:0000259" key="2">
    <source>
        <dbReference type="PROSITE" id="PS50072"/>
    </source>
</evidence>
<dbReference type="GO" id="GO:0009507">
    <property type="term" value="C:chloroplast"/>
    <property type="evidence" value="ECO:0007669"/>
    <property type="project" value="TreeGrafter"/>
</dbReference>
<dbReference type="PANTHER" id="PTHR47724">
    <property type="entry name" value="PEPTIDYL-PROLYL CIS-TRANS ISOMERASE CYP26-2, CHLOROPLASTIC"/>
    <property type="match status" value="1"/>
</dbReference>
<dbReference type="EMBL" id="JBAMMX010000020">
    <property type="protein sequence ID" value="KAK6921100.1"/>
    <property type="molecule type" value="Genomic_DNA"/>
</dbReference>
<name>A0AAN8USB8_9MAGN</name>
<dbReference type="InterPro" id="IPR002130">
    <property type="entry name" value="Cyclophilin-type_PPIase_dom"/>
</dbReference>
<feature type="region of interest" description="Disordered" evidence="1">
    <location>
        <begin position="71"/>
        <end position="94"/>
    </location>
</feature>